<keyword evidence="5 7" id="KW-0472">Membrane</keyword>
<evidence type="ECO:0000256" key="1">
    <source>
        <dbReference type="ARBA" id="ARBA00004141"/>
    </source>
</evidence>
<dbReference type="OrthoDB" id="4050368at2759"/>
<feature type="domain" description="Major facilitator superfamily (MFS) profile" evidence="8">
    <location>
        <begin position="198"/>
        <end position="624"/>
    </location>
</feature>
<feature type="transmembrane region" description="Helical" evidence="7">
    <location>
        <begin position="506"/>
        <end position="525"/>
    </location>
</feature>
<dbReference type="PROSITE" id="PS50850">
    <property type="entry name" value="MFS"/>
    <property type="match status" value="1"/>
</dbReference>
<feature type="compositionally biased region" description="Polar residues" evidence="6">
    <location>
        <begin position="112"/>
        <end position="123"/>
    </location>
</feature>
<evidence type="ECO:0000256" key="5">
    <source>
        <dbReference type="ARBA" id="ARBA00023136"/>
    </source>
</evidence>
<evidence type="ECO:0000256" key="2">
    <source>
        <dbReference type="ARBA" id="ARBA00008335"/>
    </source>
</evidence>
<dbReference type="Gene3D" id="1.20.1250.20">
    <property type="entry name" value="MFS general substrate transporter like domains"/>
    <property type="match status" value="1"/>
</dbReference>
<reference evidence="10" key="1">
    <citation type="journal article" date="2012" name="PLoS Genet.">
        <title>The genomes of the fungal plant pathogens Cladosporium fulvum and Dothistroma septosporum reveal adaptation to different hosts and lifestyles but also signatures of common ancestry.</title>
        <authorList>
            <person name="de Wit P.J.G.M."/>
            <person name="van der Burgt A."/>
            <person name="Oekmen B."/>
            <person name="Stergiopoulos I."/>
            <person name="Abd-Elsalam K.A."/>
            <person name="Aerts A.L."/>
            <person name="Bahkali A.H."/>
            <person name="Beenen H.G."/>
            <person name="Chettri P."/>
            <person name="Cox M.P."/>
            <person name="Datema E."/>
            <person name="de Vries R.P."/>
            <person name="Dhillon B."/>
            <person name="Ganley A.R."/>
            <person name="Griffiths S.A."/>
            <person name="Guo Y."/>
            <person name="Hamelin R.C."/>
            <person name="Henrissat B."/>
            <person name="Kabir M.S."/>
            <person name="Jashni M.K."/>
            <person name="Kema G."/>
            <person name="Klaubauf S."/>
            <person name="Lapidus A."/>
            <person name="Levasseur A."/>
            <person name="Lindquist E."/>
            <person name="Mehrabi R."/>
            <person name="Ohm R.A."/>
            <person name="Owen T.J."/>
            <person name="Salamov A."/>
            <person name="Schwelm A."/>
            <person name="Schijlen E."/>
            <person name="Sun H."/>
            <person name="van den Burg H.A."/>
            <person name="van Ham R.C.H.J."/>
            <person name="Zhang S."/>
            <person name="Goodwin S.B."/>
            <person name="Grigoriev I.V."/>
            <person name="Collemare J."/>
            <person name="Bradshaw R.E."/>
        </authorList>
    </citation>
    <scope>NUCLEOTIDE SEQUENCE [LARGE SCALE GENOMIC DNA]</scope>
    <source>
        <strain evidence="10">NZE10 / CBS 128990</strain>
    </source>
</reference>
<proteinExistence type="inferred from homology"/>
<feature type="transmembrane region" description="Helical" evidence="7">
    <location>
        <begin position="531"/>
        <end position="552"/>
    </location>
</feature>
<evidence type="ECO:0000313" key="10">
    <source>
        <dbReference type="Proteomes" id="UP000016933"/>
    </source>
</evidence>
<feature type="transmembrane region" description="Helical" evidence="7">
    <location>
        <begin position="600"/>
        <end position="620"/>
    </location>
</feature>
<feature type="transmembrane region" description="Helical" evidence="7">
    <location>
        <begin position="197"/>
        <end position="216"/>
    </location>
</feature>
<dbReference type="HOGENOM" id="CLU_008455_0_4_1"/>
<keyword evidence="3 7" id="KW-0812">Transmembrane</keyword>
<dbReference type="InterPro" id="IPR020846">
    <property type="entry name" value="MFS_dom"/>
</dbReference>
<dbReference type="Proteomes" id="UP000016933">
    <property type="component" value="Unassembled WGS sequence"/>
</dbReference>
<feature type="transmembrane region" description="Helical" evidence="7">
    <location>
        <begin position="428"/>
        <end position="454"/>
    </location>
</feature>
<feature type="transmembrane region" description="Helical" evidence="7">
    <location>
        <begin position="466"/>
        <end position="485"/>
    </location>
</feature>
<dbReference type="Pfam" id="PF07690">
    <property type="entry name" value="MFS_1"/>
    <property type="match status" value="1"/>
</dbReference>
<feature type="region of interest" description="Disordered" evidence="6">
    <location>
        <begin position="53"/>
        <end position="126"/>
    </location>
</feature>
<evidence type="ECO:0000256" key="3">
    <source>
        <dbReference type="ARBA" id="ARBA00022692"/>
    </source>
</evidence>
<reference evidence="9 10" key="2">
    <citation type="journal article" date="2012" name="PLoS Pathog.">
        <title>Diverse lifestyles and strategies of plant pathogenesis encoded in the genomes of eighteen Dothideomycetes fungi.</title>
        <authorList>
            <person name="Ohm R.A."/>
            <person name="Feau N."/>
            <person name="Henrissat B."/>
            <person name="Schoch C.L."/>
            <person name="Horwitz B.A."/>
            <person name="Barry K.W."/>
            <person name="Condon B.J."/>
            <person name="Copeland A.C."/>
            <person name="Dhillon B."/>
            <person name="Glaser F."/>
            <person name="Hesse C.N."/>
            <person name="Kosti I."/>
            <person name="LaButti K."/>
            <person name="Lindquist E.A."/>
            <person name="Lucas S."/>
            <person name="Salamov A.A."/>
            <person name="Bradshaw R.E."/>
            <person name="Ciuffetti L."/>
            <person name="Hamelin R.C."/>
            <person name="Kema G.H.J."/>
            <person name="Lawrence C."/>
            <person name="Scott J.A."/>
            <person name="Spatafora J.W."/>
            <person name="Turgeon B.G."/>
            <person name="de Wit P.J.G.M."/>
            <person name="Zhong S."/>
            <person name="Goodwin S.B."/>
            <person name="Grigoriev I.V."/>
        </authorList>
    </citation>
    <scope>NUCLEOTIDE SEQUENCE [LARGE SCALE GENOMIC DNA]</scope>
    <source>
        <strain evidence="10">NZE10 / CBS 128990</strain>
    </source>
</reference>
<evidence type="ECO:0000256" key="6">
    <source>
        <dbReference type="SAM" id="MobiDB-lite"/>
    </source>
</evidence>
<accession>N1PS12</accession>
<dbReference type="InterPro" id="IPR036259">
    <property type="entry name" value="MFS_trans_sf"/>
</dbReference>
<dbReference type="eggNOG" id="KOG0255">
    <property type="taxonomic scope" value="Eukaryota"/>
</dbReference>
<feature type="transmembrane region" description="Helical" evidence="7">
    <location>
        <begin position="322"/>
        <end position="343"/>
    </location>
</feature>
<evidence type="ECO:0000256" key="4">
    <source>
        <dbReference type="ARBA" id="ARBA00022989"/>
    </source>
</evidence>
<sequence>MVDLSLRKQLLSPSLHHEIMFKSTSCDPWDVADVTLGAIRRIRVRWCGFYKHKRPGPSRPPSVWSKVTKSAGPSRNNSTIERPPGPSRASSVWNGPAVKGETVHAPFVGTPDANSPDDSSLNEKSSDFGRVVGGKYKDEDNEAGVGADYGQLIEIDEDMPLTLSELVRQDGKEFIMLHFAPGDRENPFNWSTGYKRFVTAMLVLMTLFIGLATTAYSSGIGSMVKDLGTSKEIGQLGLFLFNFVCALAPMVLAPFCEMVGRKVIYAGAYLCFCLCFIGLALGKNIATILVMRALLGLFGCVGTILVGGTFDDMYEPRQRSAPMAMFAYIAILGTVSAPIYAGFIDLTIGWRWIEGIQGLSNIPLLICIFVFFPETRGGVCLHKRAVILRKATGDERYVAPDDIETPSLKSMLKASSVKAIRMLATEPVVFAFGLWIAFSWFVVFLFLSVIPITFSEKRGWNEGVAGLPYISLAVGTTLGWAAHHLQMRKYSRIVDDPDRKATPEDRLYGAMFGAIWFPIGLFIYSFTQYGYVHWIAPTIALAPIAFGIYFVFEATYSYTADCYGANSSSAIAGQGFFRNTLGAVSPLFASQMFHGMGSQWAGLLLALLGTALSIIAFVMYKHGPTLRAKSKRAMQY</sequence>
<keyword evidence="4 7" id="KW-1133">Transmembrane helix</keyword>
<protein>
    <recommendedName>
        <fullName evidence="8">Major facilitator superfamily (MFS) profile domain-containing protein</fullName>
    </recommendedName>
</protein>
<dbReference type="AlphaFoldDB" id="N1PS12"/>
<keyword evidence="10" id="KW-1185">Reference proteome</keyword>
<name>N1PS12_DOTSN</name>
<evidence type="ECO:0000259" key="8">
    <source>
        <dbReference type="PROSITE" id="PS50850"/>
    </source>
</evidence>
<evidence type="ECO:0000313" key="9">
    <source>
        <dbReference type="EMBL" id="EME46162.1"/>
    </source>
</evidence>
<dbReference type="FunFam" id="1.20.1250.20:FF:000082">
    <property type="entry name" value="MFS multidrug transporter, putative"/>
    <property type="match status" value="1"/>
</dbReference>
<dbReference type="InterPro" id="IPR011701">
    <property type="entry name" value="MFS"/>
</dbReference>
<dbReference type="EMBL" id="KB446537">
    <property type="protein sequence ID" value="EME46162.1"/>
    <property type="molecule type" value="Genomic_DNA"/>
</dbReference>
<organism evidence="9 10">
    <name type="scientific">Dothistroma septosporum (strain NZE10 / CBS 128990)</name>
    <name type="common">Red band needle blight fungus</name>
    <name type="synonym">Mycosphaerella pini</name>
    <dbReference type="NCBI Taxonomy" id="675120"/>
    <lineage>
        <taxon>Eukaryota</taxon>
        <taxon>Fungi</taxon>
        <taxon>Dikarya</taxon>
        <taxon>Ascomycota</taxon>
        <taxon>Pezizomycotina</taxon>
        <taxon>Dothideomycetes</taxon>
        <taxon>Dothideomycetidae</taxon>
        <taxon>Mycosphaerellales</taxon>
        <taxon>Mycosphaerellaceae</taxon>
        <taxon>Dothistroma</taxon>
    </lineage>
</organism>
<feature type="transmembrane region" description="Helical" evidence="7">
    <location>
        <begin position="355"/>
        <end position="373"/>
    </location>
</feature>
<dbReference type="GO" id="GO:0005886">
    <property type="term" value="C:plasma membrane"/>
    <property type="evidence" value="ECO:0007669"/>
    <property type="project" value="TreeGrafter"/>
</dbReference>
<dbReference type="SUPFAM" id="SSF103473">
    <property type="entry name" value="MFS general substrate transporter"/>
    <property type="match status" value="1"/>
</dbReference>
<gene>
    <name evidence="9" type="ORF">DOTSEDRAFT_86785</name>
</gene>
<dbReference type="GO" id="GO:0022857">
    <property type="term" value="F:transmembrane transporter activity"/>
    <property type="evidence" value="ECO:0007669"/>
    <property type="project" value="InterPro"/>
</dbReference>
<dbReference type="PANTHER" id="PTHR23502:SF45">
    <property type="entry name" value="MAJOR FACILITATOR SUPERFAMILY (MFS) PROFILE DOMAIN-CONTAINING PROTEIN"/>
    <property type="match status" value="1"/>
</dbReference>
<feature type="transmembrane region" description="Helical" evidence="7">
    <location>
        <begin position="288"/>
        <end position="310"/>
    </location>
</feature>
<dbReference type="PANTHER" id="PTHR23502">
    <property type="entry name" value="MAJOR FACILITATOR SUPERFAMILY"/>
    <property type="match status" value="1"/>
</dbReference>
<dbReference type="OMA" id="FHNMGSQ"/>
<dbReference type="STRING" id="675120.N1PS12"/>
<comment type="similarity">
    <text evidence="2">Belongs to the major facilitator superfamily.</text>
</comment>
<dbReference type="CDD" id="cd17323">
    <property type="entry name" value="MFS_Tpo1_MDR_like"/>
    <property type="match status" value="1"/>
</dbReference>
<feature type="transmembrane region" description="Helical" evidence="7">
    <location>
        <begin position="263"/>
        <end position="282"/>
    </location>
</feature>
<comment type="subcellular location">
    <subcellularLocation>
        <location evidence="1">Membrane</location>
        <topology evidence="1">Multi-pass membrane protein</topology>
    </subcellularLocation>
</comment>
<feature type="compositionally biased region" description="Polar residues" evidence="6">
    <location>
        <begin position="65"/>
        <end position="80"/>
    </location>
</feature>
<evidence type="ECO:0000256" key="7">
    <source>
        <dbReference type="SAM" id="Phobius"/>
    </source>
</evidence>
<feature type="transmembrane region" description="Helical" evidence="7">
    <location>
        <begin position="236"/>
        <end position="256"/>
    </location>
</feature>